<dbReference type="GeneID" id="25565323"/>
<dbReference type="InterPro" id="IPR001623">
    <property type="entry name" value="DnaJ_domain"/>
</dbReference>
<accession>A0A0L0DEM8</accession>
<keyword evidence="5" id="KW-1185">Reference proteome</keyword>
<dbReference type="PRINTS" id="PR00625">
    <property type="entry name" value="JDOMAIN"/>
</dbReference>
<dbReference type="EMBL" id="GL349457">
    <property type="protein sequence ID" value="KNC49783.1"/>
    <property type="molecule type" value="Genomic_DNA"/>
</dbReference>
<dbReference type="PANTHER" id="PTHR43096">
    <property type="entry name" value="DNAJ HOMOLOG 1, MITOCHONDRIAL-RELATED"/>
    <property type="match status" value="1"/>
</dbReference>
<organism evidence="4 5">
    <name type="scientific">Thecamonas trahens ATCC 50062</name>
    <dbReference type="NCBI Taxonomy" id="461836"/>
    <lineage>
        <taxon>Eukaryota</taxon>
        <taxon>Apusozoa</taxon>
        <taxon>Apusomonadida</taxon>
        <taxon>Apusomonadidae</taxon>
        <taxon>Thecamonas</taxon>
    </lineage>
</organism>
<reference evidence="4 5" key="1">
    <citation type="submission" date="2010-05" db="EMBL/GenBank/DDBJ databases">
        <title>The Genome Sequence of Thecamonas trahens ATCC 50062.</title>
        <authorList>
            <consortium name="The Broad Institute Genome Sequencing Platform"/>
            <person name="Russ C."/>
            <person name="Cuomo C."/>
            <person name="Shea T."/>
            <person name="Young S.K."/>
            <person name="Zeng Q."/>
            <person name="Koehrsen M."/>
            <person name="Haas B."/>
            <person name="Borodovsky M."/>
            <person name="Guigo R."/>
            <person name="Alvarado L."/>
            <person name="Berlin A."/>
            <person name="Bochicchio J."/>
            <person name="Borenstein D."/>
            <person name="Chapman S."/>
            <person name="Chen Z."/>
            <person name="Freedman E."/>
            <person name="Gellesch M."/>
            <person name="Goldberg J."/>
            <person name="Griggs A."/>
            <person name="Gujja S."/>
            <person name="Heilman E."/>
            <person name="Heiman D."/>
            <person name="Hepburn T."/>
            <person name="Howarth C."/>
            <person name="Jen D."/>
            <person name="Larson L."/>
            <person name="Mehta T."/>
            <person name="Park D."/>
            <person name="Pearson M."/>
            <person name="Roberts A."/>
            <person name="Saif S."/>
            <person name="Shenoy N."/>
            <person name="Sisk P."/>
            <person name="Stolte C."/>
            <person name="Sykes S."/>
            <person name="Thomson T."/>
            <person name="Walk T."/>
            <person name="White J."/>
            <person name="Yandava C."/>
            <person name="Burger G."/>
            <person name="Gray M.W."/>
            <person name="Holland P.W.H."/>
            <person name="King N."/>
            <person name="Lang F.B.F."/>
            <person name="Roger A.J."/>
            <person name="Ruiz-Trillo I."/>
            <person name="Lander E."/>
            <person name="Nusbaum C."/>
        </authorList>
    </citation>
    <scope>NUCLEOTIDE SEQUENCE [LARGE SCALE GENOMIC DNA]</scope>
    <source>
        <strain evidence="4 5">ATCC 50062</strain>
    </source>
</reference>
<dbReference type="Gene3D" id="1.10.287.110">
    <property type="entry name" value="DnaJ domain"/>
    <property type="match status" value="1"/>
</dbReference>
<dbReference type="SUPFAM" id="SSF46565">
    <property type="entry name" value="Chaperone J-domain"/>
    <property type="match status" value="1"/>
</dbReference>
<feature type="region of interest" description="Disordered" evidence="2">
    <location>
        <begin position="32"/>
        <end position="63"/>
    </location>
</feature>
<dbReference type="AlphaFoldDB" id="A0A0L0DEM8"/>
<dbReference type="eggNOG" id="KOG0714">
    <property type="taxonomic scope" value="Eukaryota"/>
</dbReference>
<dbReference type="Pfam" id="PF00226">
    <property type="entry name" value="DnaJ"/>
    <property type="match status" value="1"/>
</dbReference>
<dbReference type="PROSITE" id="PS01186">
    <property type="entry name" value="EGF_2"/>
    <property type="match status" value="1"/>
</dbReference>
<dbReference type="PROSITE" id="PS50005">
    <property type="entry name" value="TPR"/>
    <property type="match status" value="1"/>
</dbReference>
<dbReference type="GO" id="GO:0051082">
    <property type="term" value="F:unfolded protein binding"/>
    <property type="evidence" value="ECO:0007669"/>
    <property type="project" value="TreeGrafter"/>
</dbReference>
<evidence type="ECO:0000256" key="1">
    <source>
        <dbReference type="PROSITE-ProRule" id="PRU00339"/>
    </source>
</evidence>
<dbReference type="RefSeq" id="XP_013757567.1">
    <property type="nucleotide sequence ID" value="XM_013902113.1"/>
</dbReference>
<dbReference type="PANTHER" id="PTHR43096:SF58">
    <property type="entry name" value="CHAPERONE DNAJ-DOMAIN SUPERFAMILY PROTEIN"/>
    <property type="match status" value="1"/>
</dbReference>
<dbReference type="InterPro" id="IPR019734">
    <property type="entry name" value="TPR_rpt"/>
</dbReference>
<dbReference type="OrthoDB" id="445556at2759"/>
<dbReference type="PROSITE" id="PS00636">
    <property type="entry name" value="DNAJ_1"/>
    <property type="match status" value="1"/>
</dbReference>
<proteinExistence type="predicted"/>
<feature type="compositionally biased region" description="Low complexity" evidence="2">
    <location>
        <begin position="32"/>
        <end position="44"/>
    </location>
</feature>
<dbReference type="InterPro" id="IPR000742">
    <property type="entry name" value="EGF"/>
</dbReference>
<dbReference type="STRING" id="461836.A0A0L0DEM8"/>
<evidence type="ECO:0000259" key="3">
    <source>
        <dbReference type="PROSITE" id="PS50076"/>
    </source>
</evidence>
<feature type="compositionally biased region" description="Pro residues" evidence="2">
    <location>
        <begin position="45"/>
        <end position="59"/>
    </location>
</feature>
<evidence type="ECO:0000256" key="2">
    <source>
        <dbReference type="SAM" id="MobiDB-lite"/>
    </source>
</evidence>
<dbReference type="GO" id="GO:0042026">
    <property type="term" value="P:protein refolding"/>
    <property type="evidence" value="ECO:0007669"/>
    <property type="project" value="TreeGrafter"/>
</dbReference>
<keyword evidence="1" id="KW-0802">TPR repeat</keyword>
<gene>
    <name evidence="4" type="ORF">AMSG_06061</name>
</gene>
<name>A0A0L0DEM8_THETB</name>
<evidence type="ECO:0000313" key="4">
    <source>
        <dbReference type="EMBL" id="KNC49783.1"/>
    </source>
</evidence>
<dbReference type="InterPro" id="IPR018253">
    <property type="entry name" value="DnaJ_domain_CS"/>
</dbReference>
<feature type="repeat" description="TPR" evidence="1">
    <location>
        <begin position="725"/>
        <end position="758"/>
    </location>
</feature>
<dbReference type="InterPro" id="IPR036869">
    <property type="entry name" value="J_dom_sf"/>
</dbReference>
<feature type="domain" description="J" evidence="3">
    <location>
        <begin position="785"/>
        <end position="849"/>
    </location>
</feature>
<protein>
    <recommendedName>
        <fullName evidence="3">J domain-containing protein</fullName>
    </recommendedName>
</protein>
<sequence length="887" mass="93372">MILPIPIALASGPELPLPFVLSCLTVAEAHAESSTTSSDSSEQSLPPPTPSRPVTPPPRPEPHHAARVIIFSRPGFVGKQSSLGQGAFSLGGSVAADFSVRLARGLQIAFFVDDRCAGDSPLGPGTYPPSVLGFSPIASIDVSPGFTVHAHMANGVVDSASEPRPDIDWRSIRSLAVLPICPRGCNGGRCIGPARCACLDGWIGDDCSSRAVDATSRVVCPLLTLRAGSRVWCSIQPRFRDASVTGVAGLAAAFVATNIATGERLVIDDTARFAFDVVGPPLPSSSPRELIRVVVAATGHILSVPHFAVVGTPDATSTVACNHSLPLSLLPGSSVDCELRARQADDAIMARSSDFALAVDTGCLAATPITPLRTARMPGRAQLASTFRFRLIAKHTPASQDCPWSVTLADATTRLHTPHVSIYLPLATDHLGQASLALYAGNLRAAARHASQAVAHTGDTAAVMLHADILLRLGEFSSAHAEYEALLDARGSSLSRPARRLLRLALYRAAKLARSVATVRKLLAANSDINSSAAINKAIRALELIQPAADLARCAPDVLLLRAQAALVVDAYALVKYDASVILATDGATPYQVGSAILTLARSLLRTAGHVDGAAANFRACARARYGAATAEACANGTALVVRLRSAAAAPAACLAEPGCSLAESDALVFAAASLQSACLAATDHQPDADTLCNAALDYDDRLRKRRRRLRKVHGAPDATSDAAVAMVIHLGRLALTRGELDKAMVLLRRVANLAPGDPRVNELQKAIIAARDAAAAEEQAEVGDYYEILGVARNATTKQIKAAYRRRARELHPDRNSAPDADEMFMRLAEAYAVLSDPETRARYDAGQDVSSTHRASGGVKFHFDKEAMANRKPGEKVKAWFGFAA</sequence>
<dbReference type="SMART" id="SM00271">
    <property type="entry name" value="DnaJ"/>
    <property type="match status" value="1"/>
</dbReference>
<dbReference type="GO" id="GO:0005737">
    <property type="term" value="C:cytoplasm"/>
    <property type="evidence" value="ECO:0007669"/>
    <property type="project" value="TreeGrafter"/>
</dbReference>
<dbReference type="Proteomes" id="UP000054408">
    <property type="component" value="Unassembled WGS sequence"/>
</dbReference>
<dbReference type="CDD" id="cd06257">
    <property type="entry name" value="DnaJ"/>
    <property type="match status" value="1"/>
</dbReference>
<dbReference type="PROSITE" id="PS50076">
    <property type="entry name" value="DNAJ_2"/>
    <property type="match status" value="1"/>
</dbReference>
<dbReference type="Gene3D" id="2.10.25.10">
    <property type="entry name" value="Laminin"/>
    <property type="match status" value="1"/>
</dbReference>
<evidence type="ECO:0000313" key="5">
    <source>
        <dbReference type="Proteomes" id="UP000054408"/>
    </source>
</evidence>